<gene>
    <name evidence="9" type="primary">glgC</name>
    <name evidence="12" type="ordered locus">Isop_2357</name>
</gene>
<evidence type="ECO:0000256" key="8">
    <source>
        <dbReference type="ARBA" id="ARBA00023277"/>
    </source>
</evidence>
<dbReference type="EC" id="2.7.7.27" evidence="9"/>
<accession>E8R6M3</accession>
<feature type="binding site" evidence="9">
    <location>
        <position position="164"/>
    </location>
    <ligand>
        <name>alpha-D-glucose 1-phosphate</name>
        <dbReference type="ChEBI" id="CHEBI:58601"/>
    </ligand>
</feature>
<dbReference type="RefSeq" id="WP_013565222.1">
    <property type="nucleotide sequence ID" value="NC_014962.1"/>
</dbReference>
<evidence type="ECO:0000259" key="11">
    <source>
        <dbReference type="Pfam" id="PF24894"/>
    </source>
</evidence>
<evidence type="ECO:0000256" key="4">
    <source>
        <dbReference type="ARBA" id="ARBA00022695"/>
    </source>
</evidence>
<keyword evidence="8 9" id="KW-0119">Carbohydrate metabolism</keyword>
<dbReference type="Pfam" id="PF00483">
    <property type="entry name" value="NTP_transferase"/>
    <property type="match status" value="1"/>
</dbReference>
<dbReference type="eggNOG" id="COG0448">
    <property type="taxonomic scope" value="Bacteria"/>
</dbReference>
<comment type="subunit">
    <text evidence="9">Homotetramer.</text>
</comment>
<keyword evidence="2 9" id="KW-0321">Glycogen metabolism</keyword>
<feature type="binding site" evidence="9">
    <location>
        <position position="197"/>
    </location>
    <ligand>
        <name>alpha-D-glucose 1-phosphate</name>
        <dbReference type="ChEBI" id="CHEBI:58601"/>
    </ligand>
</feature>
<evidence type="ECO:0000256" key="6">
    <source>
        <dbReference type="ARBA" id="ARBA00022840"/>
    </source>
</evidence>
<dbReference type="GO" id="GO:0005978">
    <property type="term" value="P:glycogen biosynthetic process"/>
    <property type="evidence" value="ECO:0007669"/>
    <property type="project" value="UniProtKB-UniRule"/>
</dbReference>
<dbReference type="InterPro" id="IPR011004">
    <property type="entry name" value="Trimer_LpxA-like_sf"/>
</dbReference>
<feature type="domain" description="Glucose-1-phosphate adenylyltransferase/Bifunctional protein GlmU-like C-terminal hexapeptide" evidence="11">
    <location>
        <begin position="297"/>
        <end position="403"/>
    </location>
</feature>
<dbReference type="Gene3D" id="2.160.10.10">
    <property type="entry name" value="Hexapeptide repeat proteins"/>
    <property type="match status" value="1"/>
</dbReference>
<dbReference type="Pfam" id="PF24894">
    <property type="entry name" value="Hexapep_GlmU"/>
    <property type="match status" value="1"/>
</dbReference>
<dbReference type="KEGG" id="ipa:Isop_2357"/>
<feature type="site" description="Could play a key role in the communication between the regulatory and the substrate sites" evidence="9">
    <location>
        <position position="98"/>
    </location>
</feature>
<feature type="binding site" evidence="9">
    <location>
        <begin position="179"/>
        <end position="180"/>
    </location>
    <ligand>
        <name>alpha-D-glucose 1-phosphate</name>
        <dbReference type="ChEBI" id="CHEBI:58601"/>
    </ligand>
</feature>
<dbReference type="CDD" id="cd02508">
    <property type="entry name" value="ADP_Glucose_PP"/>
    <property type="match status" value="1"/>
</dbReference>
<evidence type="ECO:0000259" key="10">
    <source>
        <dbReference type="Pfam" id="PF00483"/>
    </source>
</evidence>
<keyword evidence="3 9" id="KW-0808">Transferase</keyword>
<evidence type="ECO:0000313" key="12">
    <source>
        <dbReference type="EMBL" id="ADV62934.1"/>
    </source>
</evidence>
<dbReference type="HAMAP" id="MF_00624">
    <property type="entry name" value="GlgC"/>
    <property type="match status" value="1"/>
</dbReference>
<dbReference type="PROSITE" id="PS00808">
    <property type="entry name" value="ADP_GLC_PYROPHOSPH_1"/>
    <property type="match status" value="1"/>
</dbReference>
<dbReference type="PANTHER" id="PTHR43523">
    <property type="entry name" value="GLUCOSE-1-PHOSPHATE ADENYLYLTRANSFERASE-RELATED"/>
    <property type="match status" value="1"/>
</dbReference>
<dbReference type="InterPro" id="IPR005835">
    <property type="entry name" value="NTP_transferase_dom"/>
</dbReference>
<comment type="function">
    <text evidence="9">Involved in the biosynthesis of ADP-glucose, a building block required for the elongation reactions to produce glycogen. Catalyzes the reaction between ATP and alpha-D-glucose 1-phosphate (G1P) to produce pyrophosphate and ADP-Glc.</text>
</comment>
<dbReference type="InterPro" id="IPR011831">
    <property type="entry name" value="ADP-Glc_PPase"/>
</dbReference>
<dbReference type="UniPathway" id="UPA00164"/>
<dbReference type="CDD" id="cd04651">
    <property type="entry name" value="LbH_G1P_AT_C"/>
    <property type="match status" value="1"/>
</dbReference>
<proteinExistence type="inferred from homology"/>
<keyword evidence="6 9" id="KW-0067">ATP-binding</keyword>
<feature type="site" description="Could play a key role in the communication between the regulatory and the substrate sites" evidence="9">
    <location>
        <position position="60"/>
    </location>
</feature>
<keyword evidence="7 9" id="KW-0320">Glycogen biosynthesis</keyword>
<dbReference type="NCBIfam" id="TIGR02091">
    <property type="entry name" value="glgC"/>
    <property type="match status" value="1"/>
</dbReference>
<dbReference type="GO" id="GO:0008878">
    <property type="term" value="F:glucose-1-phosphate adenylyltransferase activity"/>
    <property type="evidence" value="ECO:0007669"/>
    <property type="project" value="UniProtKB-UniRule"/>
</dbReference>
<dbReference type="InParanoid" id="E8R6M3"/>
<dbReference type="Proteomes" id="UP000008631">
    <property type="component" value="Chromosome"/>
</dbReference>
<comment type="catalytic activity">
    <reaction evidence="9">
        <text>alpha-D-glucose 1-phosphate + ATP + H(+) = ADP-alpha-D-glucose + diphosphate</text>
        <dbReference type="Rhea" id="RHEA:12120"/>
        <dbReference type="ChEBI" id="CHEBI:15378"/>
        <dbReference type="ChEBI" id="CHEBI:30616"/>
        <dbReference type="ChEBI" id="CHEBI:33019"/>
        <dbReference type="ChEBI" id="CHEBI:57498"/>
        <dbReference type="ChEBI" id="CHEBI:58601"/>
        <dbReference type="EC" id="2.7.7.27"/>
    </reaction>
</comment>
<dbReference type="SUPFAM" id="SSF51161">
    <property type="entry name" value="Trimeric LpxA-like enzymes"/>
    <property type="match status" value="1"/>
</dbReference>
<name>E8R6M3_ISOPI</name>
<keyword evidence="5 9" id="KW-0547">Nucleotide-binding</keyword>
<dbReference type="PANTHER" id="PTHR43523:SF2">
    <property type="entry name" value="GLUCOSE-1-PHOSPHATE ADENYLYLTRANSFERASE"/>
    <property type="match status" value="1"/>
</dbReference>
<organism evidence="12 13">
    <name type="scientific">Isosphaera pallida (strain ATCC 43644 / DSM 9630 / IS1B)</name>
    <dbReference type="NCBI Taxonomy" id="575540"/>
    <lineage>
        <taxon>Bacteria</taxon>
        <taxon>Pseudomonadati</taxon>
        <taxon>Planctomycetota</taxon>
        <taxon>Planctomycetia</taxon>
        <taxon>Isosphaerales</taxon>
        <taxon>Isosphaeraceae</taxon>
        <taxon>Isosphaera</taxon>
    </lineage>
</organism>
<dbReference type="FunCoup" id="E8R6M3">
    <property type="interactions" value="143"/>
</dbReference>
<reference evidence="12 13" key="1">
    <citation type="journal article" date="2011" name="Stand. Genomic Sci.">
        <title>Complete genome sequence of Isosphaera pallida type strain (IS1B).</title>
        <authorList>
            <consortium name="US DOE Joint Genome Institute (JGI-PGF)"/>
            <person name="Goker M."/>
            <person name="Cleland D."/>
            <person name="Saunders E."/>
            <person name="Lapidus A."/>
            <person name="Nolan M."/>
            <person name="Lucas S."/>
            <person name="Hammon N."/>
            <person name="Deshpande S."/>
            <person name="Cheng J.F."/>
            <person name="Tapia R."/>
            <person name="Han C."/>
            <person name="Goodwin L."/>
            <person name="Pitluck S."/>
            <person name="Liolios K."/>
            <person name="Pagani I."/>
            <person name="Ivanova N."/>
            <person name="Mavromatis K."/>
            <person name="Pati A."/>
            <person name="Chen A."/>
            <person name="Palaniappan K."/>
            <person name="Land M."/>
            <person name="Hauser L."/>
            <person name="Chang Y.J."/>
            <person name="Jeffries C.D."/>
            <person name="Detter J.C."/>
            <person name="Beck B."/>
            <person name="Woyke T."/>
            <person name="Bristow J."/>
            <person name="Eisen J.A."/>
            <person name="Markowitz V."/>
            <person name="Hugenholtz P."/>
            <person name="Kyrpides N.C."/>
            <person name="Klenk H.P."/>
        </authorList>
    </citation>
    <scope>NUCLEOTIDE SEQUENCE [LARGE SCALE GENOMIC DNA]</scope>
    <source>
        <strain evidence="13">ATCC 43644 / DSM 9630 / IS1B</strain>
    </source>
</reference>
<evidence type="ECO:0000256" key="9">
    <source>
        <dbReference type="HAMAP-Rule" id="MF_00624"/>
    </source>
</evidence>
<evidence type="ECO:0000256" key="3">
    <source>
        <dbReference type="ARBA" id="ARBA00022679"/>
    </source>
</evidence>
<comment type="similarity">
    <text evidence="1 9">Belongs to the bacterial/plant glucose-1-phosphate adenylyltransferase family.</text>
</comment>
<dbReference type="InterPro" id="IPR005836">
    <property type="entry name" value="ADP_Glu_pyroP_CS"/>
</dbReference>
<dbReference type="PROSITE" id="PS00809">
    <property type="entry name" value="ADP_GLC_PYROPHOSPH_2"/>
    <property type="match status" value="1"/>
</dbReference>
<protein>
    <recommendedName>
        <fullName evidence="9">Glucose-1-phosphate adenylyltransferase</fullName>
        <ecNumber evidence="9">2.7.7.27</ecNumber>
    </recommendedName>
    <alternativeName>
        <fullName evidence="9">ADP-glucose pyrophosphorylase</fullName>
        <shortName evidence="9">ADPGlc PPase</shortName>
    </alternativeName>
    <alternativeName>
        <fullName evidence="9">ADP-glucose synthase</fullName>
    </alternativeName>
</protein>
<evidence type="ECO:0000256" key="7">
    <source>
        <dbReference type="ARBA" id="ARBA00023056"/>
    </source>
</evidence>
<dbReference type="Gene3D" id="3.90.550.10">
    <property type="entry name" value="Spore Coat Polysaccharide Biosynthesis Protein SpsA, Chain A"/>
    <property type="match status" value="1"/>
</dbReference>
<dbReference type="InterPro" id="IPR029044">
    <property type="entry name" value="Nucleotide-diphossugar_trans"/>
</dbReference>
<evidence type="ECO:0000256" key="1">
    <source>
        <dbReference type="ARBA" id="ARBA00010443"/>
    </source>
</evidence>
<feature type="binding site" evidence="9">
    <location>
        <position position="99"/>
    </location>
    <ligand>
        <name>alpha-D-glucose 1-phosphate</name>
        <dbReference type="ChEBI" id="CHEBI:58601"/>
    </ligand>
</feature>
<feature type="domain" description="Nucleotidyl transferase" evidence="10">
    <location>
        <begin position="8"/>
        <end position="273"/>
    </location>
</feature>
<dbReference type="AlphaFoldDB" id="E8R6M3"/>
<evidence type="ECO:0000256" key="5">
    <source>
        <dbReference type="ARBA" id="ARBA00022741"/>
    </source>
</evidence>
<dbReference type="HOGENOM" id="CLU_029499_14_1_0"/>
<dbReference type="InterPro" id="IPR023049">
    <property type="entry name" value="GlgC_bac"/>
</dbReference>
<dbReference type="SUPFAM" id="SSF53448">
    <property type="entry name" value="Nucleotide-diphospho-sugar transferases"/>
    <property type="match status" value="1"/>
</dbReference>
<comment type="pathway">
    <text evidence="9">Glycan biosynthesis; glycogen biosynthesis.</text>
</comment>
<dbReference type="GO" id="GO:0005524">
    <property type="term" value="F:ATP binding"/>
    <property type="evidence" value="ECO:0007669"/>
    <property type="project" value="UniProtKB-KW"/>
</dbReference>
<dbReference type="InterPro" id="IPR056818">
    <property type="entry name" value="GlmU/GlgC-like_hexapep"/>
</dbReference>
<evidence type="ECO:0000256" key="2">
    <source>
        <dbReference type="ARBA" id="ARBA00022600"/>
    </source>
</evidence>
<dbReference type="NCBIfam" id="NF001947">
    <property type="entry name" value="PRK00725.1"/>
    <property type="match status" value="1"/>
</dbReference>
<keyword evidence="13" id="KW-1185">Reference proteome</keyword>
<dbReference type="NCBIfam" id="NF002023">
    <property type="entry name" value="PRK00844.1"/>
    <property type="match status" value="1"/>
</dbReference>
<keyword evidence="4 9" id="KW-0548">Nucleotidyltransferase</keyword>
<dbReference type="EMBL" id="CP002353">
    <property type="protein sequence ID" value="ADV62934.1"/>
    <property type="molecule type" value="Genomic_DNA"/>
</dbReference>
<sequence length="413" mass="46496">MMASDVLTIVLAGGRGTRLGPLTNDRAKPAVPFGGIYRIIDFALSNCVNSHLRRVMVLTQYKAGSLVRHLTQAWGFLCRELDEFIEVVPAQQRVGESWYEGTADAIYQNIYSIEKIPCRDILILAGDHIYKMNYKSMIDRHRERGADLTVACLPVPREEGREFGVMRVNDSGRVIDFLEKPENPEPMPGHPDQVLASMGIYLFSKNVLFDRLFEDAADRSGQSRHDFGRDIVPKMLTSHFVDSYPFRDENHKTPAYWRDVGTLDAYYAANMDLVAVDPVLNLYDREWPIHTYQPQEPPPKFVHDEPFSGRRGMALNSLVCQGAIISGGQVQGSVISPRVRVNSHALVKDSILLDNVQVGRHAVIKRAVVDKHVRIPPGFTIGLDPWLDRARGMVVTPKGVTIVPKNHDLDRFT</sequence>
<dbReference type="STRING" id="575540.Isop_2357"/>
<evidence type="ECO:0000313" key="13">
    <source>
        <dbReference type="Proteomes" id="UP000008631"/>
    </source>
</evidence>